<dbReference type="PANTHER" id="PTHR36812">
    <property type="entry name" value="NEUROFILAMENT TRIPLET M PROTEIN-LIKE PROTEIN"/>
    <property type="match status" value="1"/>
</dbReference>
<dbReference type="OrthoDB" id="1976574at2"/>
<feature type="compositionally biased region" description="Low complexity" evidence="1">
    <location>
        <begin position="654"/>
        <end position="666"/>
    </location>
</feature>
<sequence>MKKLNRGQKRRFHNLVSNIIGLSIVLSLIVSGLAGNTQTILAEAGTAVYLNGASGDDTAGGGTAETAVKTWKKAKSLAGSSGTIYISGTVTISGTVEWSLPSGVSLKRAPGFTKPLVSVGKGSKLTLAAKYFGKEDASLGDDGCLAVKGEEKADSTPKKEEDQKKNDSKKEPIKEEKEQEKQETEKKETEDKKTEDNKNTDGDKNTEKEDGGKKNPAKDISLPDSFTMEKPEALANLSLKSCSGDGTFSWADSSFVPDTYESACVVVFTPNDIEKYDYSQIKGWDEKKGVVKRTVTVYTTSLKDTGKDTEKTESGTGKTENDEKTENSGAVQGSEPEKDKTPDQGTQDKDKTENSGGGLEKDDAQSQDKQHDEDSSDGQNTPQGTDSADKDSVKDKESSDEIGADDEETQKGEETDKTAISDKSSAFHLAVESLPVRITEQSQVGRVIAASKLYEELSPADKAMAAADDLKKLKDAQEAAGYVNRTSNGVSVSGDFLPWYVQFQVNLNHDAPSLAIPTIDTLLSSYEMKLWDLMADTEYKIPHGKKVTVVMKAPEVSGYESFTIVHYLEDGTVELITPVIADGLMTFETSSFSPFDVGGSKPLVGLPSGGSSDKKTDSTGGSNNNSSLTGNKGSSTDNGSNKTGANKKKTPTVKASAAKTQQTKASNPSTGDTSVLLPYIIGGAAALLIIIILVVTRKKKKK</sequence>
<dbReference type="Proteomes" id="UP000184245">
    <property type="component" value="Unassembled WGS sequence"/>
</dbReference>
<evidence type="ECO:0000256" key="1">
    <source>
        <dbReference type="SAM" id="MobiDB-lite"/>
    </source>
</evidence>
<feature type="compositionally biased region" description="Basic and acidic residues" evidence="1">
    <location>
        <begin position="304"/>
        <end position="326"/>
    </location>
</feature>
<reference evidence="3 4" key="1">
    <citation type="submission" date="2016-11" db="EMBL/GenBank/DDBJ databases">
        <authorList>
            <person name="Jaros S."/>
            <person name="Januszkiewicz K."/>
            <person name="Wedrychowicz H."/>
        </authorList>
    </citation>
    <scope>NUCLEOTIDE SEQUENCE [LARGE SCALE GENOMIC DNA]</scope>
    <source>
        <strain evidence="3 4">DSM 17459</strain>
    </source>
</reference>
<keyword evidence="2" id="KW-1133">Transmembrane helix</keyword>
<feature type="compositionally biased region" description="Basic and acidic residues" evidence="1">
    <location>
        <begin position="148"/>
        <end position="217"/>
    </location>
</feature>
<evidence type="ECO:0000313" key="3">
    <source>
        <dbReference type="EMBL" id="SHE29637.1"/>
    </source>
</evidence>
<feature type="region of interest" description="Disordered" evidence="1">
    <location>
        <begin position="148"/>
        <end position="227"/>
    </location>
</feature>
<dbReference type="AlphaFoldDB" id="A0A1M4SC81"/>
<feature type="compositionally biased region" description="Basic and acidic residues" evidence="1">
    <location>
        <begin position="409"/>
        <end position="420"/>
    </location>
</feature>
<evidence type="ECO:0000256" key="2">
    <source>
        <dbReference type="SAM" id="Phobius"/>
    </source>
</evidence>
<feature type="transmembrane region" description="Helical" evidence="2">
    <location>
        <begin position="676"/>
        <end position="696"/>
    </location>
</feature>
<evidence type="ECO:0000313" key="4">
    <source>
        <dbReference type="Proteomes" id="UP000184245"/>
    </source>
</evidence>
<feature type="compositionally biased region" description="Basic and acidic residues" evidence="1">
    <location>
        <begin position="387"/>
        <end position="399"/>
    </location>
</feature>
<feature type="transmembrane region" description="Helical" evidence="2">
    <location>
        <begin position="12"/>
        <end position="34"/>
    </location>
</feature>
<keyword evidence="4" id="KW-1185">Reference proteome</keyword>
<dbReference type="STRING" id="1122155.SAMN02745158_00032"/>
<organism evidence="3 4">
    <name type="scientific">Lactonifactor longoviformis DSM 17459</name>
    <dbReference type="NCBI Taxonomy" id="1122155"/>
    <lineage>
        <taxon>Bacteria</taxon>
        <taxon>Bacillati</taxon>
        <taxon>Bacillota</taxon>
        <taxon>Clostridia</taxon>
        <taxon>Eubacteriales</taxon>
        <taxon>Clostridiaceae</taxon>
        <taxon>Lactonifactor</taxon>
    </lineage>
</organism>
<dbReference type="RefSeq" id="WP_072848104.1">
    <property type="nucleotide sequence ID" value="NZ_FQVI01000001.1"/>
</dbReference>
<feature type="compositionally biased region" description="Basic and acidic residues" evidence="1">
    <location>
        <begin position="335"/>
        <end position="373"/>
    </location>
</feature>
<dbReference type="NCBIfam" id="TIGR01167">
    <property type="entry name" value="LPXTG_anchor"/>
    <property type="match status" value="1"/>
</dbReference>
<dbReference type="EMBL" id="FQVI01000001">
    <property type="protein sequence ID" value="SHE29637.1"/>
    <property type="molecule type" value="Genomic_DNA"/>
</dbReference>
<keyword evidence="2" id="KW-0472">Membrane</keyword>
<protein>
    <submittedName>
        <fullName evidence="3">LPXTG-motif cell wall anchor domain-containing protein</fullName>
    </submittedName>
</protein>
<keyword evidence="2" id="KW-0812">Transmembrane</keyword>
<feature type="compositionally biased region" description="Low complexity" evidence="1">
    <location>
        <begin position="618"/>
        <end position="636"/>
    </location>
</feature>
<accession>A0A1M4SC81</accession>
<feature type="region of interest" description="Disordered" evidence="1">
    <location>
        <begin position="603"/>
        <end position="671"/>
    </location>
</feature>
<name>A0A1M4SC81_9CLOT</name>
<feature type="region of interest" description="Disordered" evidence="1">
    <location>
        <begin position="298"/>
        <end position="421"/>
    </location>
</feature>
<proteinExistence type="predicted"/>
<gene>
    <name evidence="3" type="ORF">SAMN02745158_00032</name>
</gene>
<dbReference type="PANTHER" id="PTHR36812:SF9">
    <property type="entry name" value="MYB-LIKE PROTEIN X ISOFORM X1"/>
    <property type="match status" value="1"/>
</dbReference>